<feature type="domain" description="Glycosyltransferase subfamily 4-like N-terminal" evidence="3">
    <location>
        <begin position="21"/>
        <end position="171"/>
    </location>
</feature>
<dbReference type="SMR" id="A0A060NKA9"/>
<protein>
    <submittedName>
        <fullName evidence="4">Putative alpha-1,3-N-acetylgalactosaminyltransferase</fullName>
    </submittedName>
</protein>
<reference evidence="4" key="1">
    <citation type="submission" date="2013-11" db="EMBL/GenBank/DDBJ databases">
        <title>Identification of Protein Glycosylation Operon from Campylobacter jejuni JCM 2013 and Heterologous Expression in Escherichia coli.</title>
        <authorList>
            <person name="Srichaisupakit A."/>
            <person name="Ohashi T."/>
            <person name="Fujiyama K."/>
        </authorList>
    </citation>
    <scope>NUCLEOTIDE SEQUENCE</scope>
</reference>
<dbReference type="KEGG" id="cjy:QZ67_01202"/>
<dbReference type="KEGG" id="cjw:PJ18_05580"/>
<name>A0A060NKA9_CAMJU</name>
<evidence type="ECO:0000259" key="3">
    <source>
        <dbReference type="Pfam" id="PF13439"/>
    </source>
</evidence>
<evidence type="ECO:0000313" key="4">
    <source>
        <dbReference type="EMBL" id="BAO79833.1"/>
    </source>
</evidence>
<evidence type="ECO:0000256" key="1">
    <source>
        <dbReference type="ARBA" id="ARBA00022679"/>
    </source>
</evidence>
<dbReference type="Gene3D" id="3.40.50.2000">
    <property type="entry name" value="Glycogen Phosphorylase B"/>
    <property type="match status" value="2"/>
</dbReference>
<proteinExistence type="predicted"/>
<keyword evidence="1 4" id="KW-0808">Transferase</keyword>
<dbReference type="InterPro" id="IPR028098">
    <property type="entry name" value="Glyco_trans_4-like_N"/>
</dbReference>
<organism evidence="4">
    <name type="scientific">Campylobacter jejuni subsp. jejuni</name>
    <dbReference type="NCBI Taxonomy" id="32022"/>
    <lineage>
        <taxon>Bacteria</taxon>
        <taxon>Pseudomonadati</taxon>
        <taxon>Campylobacterota</taxon>
        <taxon>Epsilonproteobacteria</taxon>
        <taxon>Campylobacterales</taxon>
        <taxon>Campylobacteraceae</taxon>
        <taxon>Campylobacter</taxon>
    </lineage>
</organism>
<dbReference type="Pfam" id="PF13439">
    <property type="entry name" value="Glyco_transf_4"/>
    <property type="match status" value="1"/>
</dbReference>
<gene>
    <name evidence="4" type="primary">pglA</name>
</gene>
<dbReference type="PANTHER" id="PTHR46401:SF2">
    <property type="entry name" value="GLYCOSYLTRANSFERASE WBBK-RELATED"/>
    <property type="match status" value="1"/>
</dbReference>
<accession>A0A060NKA9</accession>
<dbReference type="PATRIC" id="fig|32022.144.peg.1203"/>
<dbReference type="AlphaFoldDB" id="A0A060NKA9"/>
<sequence length="376" mass="42816">MRIGFLSHAGASIYHFRMPIIKALKDRKDEVFVIVPQDEYTQKLRDLGLKVIVYEFSRASLNPFVVLKNFFYLAKVLKNLNLDFIQSAAHKSNTFGILAAKWAKIPYRFALVEGLGSFYIDQGFKANLVRFVINSLYKLSFKFAHQFIFVNESNAEFMRNLGLKENKICVIKSVGINLKKFFPIYVESEKKELFWKNLNIDKKPIVLMIARALWHKGVKEFYESATMLKDKANFVLVGGRDENPSCASLEFLNSGAVHYLGARSDIVELLQNCDIFVLPSYKEGFPVSVLEAKACGKAIVVSDCEGCVEAISNAYDGLWAKTKNAKDLSEKISLLLEDEKLRLNLAKNAAQDALQYDENIIAQRYLKLYDRVIKNV</sequence>
<dbReference type="GO" id="GO:0016757">
    <property type="term" value="F:glycosyltransferase activity"/>
    <property type="evidence" value="ECO:0007669"/>
    <property type="project" value="InterPro"/>
</dbReference>
<dbReference type="Pfam" id="PF00534">
    <property type="entry name" value="Glycos_transf_1"/>
    <property type="match status" value="1"/>
</dbReference>
<dbReference type="EMBL" id="AB872218">
    <property type="protein sequence ID" value="BAO79833.1"/>
    <property type="molecule type" value="Genomic_DNA"/>
</dbReference>
<dbReference type="CDD" id="cd03808">
    <property type="entry name" value="GT4_CapM-like"/>
    <property type="match status" value="1"/>
</dbReference>
<feature type="domain" description="Glycosyl transferase family 1" evidence="2">
    <location>
        <begin position="190"/>
        <end position="351"/>
    </location>
</feature>
<dbReference type="SUPFAM" id="SSF53756">
    <property type="entry name" value="UDP-Glycosyltransferase/glycogen phosphorylase"/>
    <property type="match status" value="1"/>
</dbReference>
<dbReference type="GO" id="GO:0009103">
    <property type="term" value="P:lipopolysaccharide biosynthetic process"/>
    <property type="evidence" value="ECO:0007669"/>
    <property type="project" value="TreeGrafter"/>
</dbReference>
<dbReference type="PANTHER" id="PTHR46401">
    <property type="entry name" value="GLYCOSYLTRANSFERASE WBBK-RELATED"/>
    <property type="match status" value="1"/>
</dbReference>
<dbReference type="RefSeq" id="WP_002852885.1">
    <property type="nucleotide sequence ID" value="NZ_CBCSFD010000011.1"/>
</dbReference>
<evidence type="ECO:0000259" key="2">
    <source>
        <dbReference type="Pfam" id="PF00534"/>
    </source>
</evidence>
<dbReference type="InterPro" id="IPR001296">
    <property type="entry name" value="Glyco_trans_1"/>
</dbReference>